<evidence type="ECO:0000313" key="1">
    <source>
        <dbReference type="EMBL" id="KAH6934148.1"/>
    </source>
</evidence>
<accession>A0ACB7SHF9</accession>
<organism evidence="1 2">
    <name type="scientific">Hyalomma asiaticum</name>
    <name type="common">Tick</name>
    <dbReference type="NCBI Taxonomy" id="266040"/>
    <lineage>
        <taxon>Eukaryota</taxon>
        <taxon>Metazoa</taxon>
        <taxon>Ecdysozoa</taxon>
        <taxon>Arthropoda</taxon>
        <taxon>Chelicerata</taxon>
        <taxon>Arachnida</taxon>
        <taxon>Acari</taxon>
        <taxon>Parasitiformes</taxon>
        <taxon>Ixodida</taxon>
        <taxon>Ixodoidea</taxon>
        <taxon>Ixodidae</taxon>
        <taxon>Hyalomminae</taxon>
        <taxon>Hyalomma</taxon>
    </lineage>
</organism>
<sequence length="125" mass="14038">MGAHYDDGKDDDDDDYGHTIETWKTLIRGLELSLAVQRERSDEEEEVAPLSALLHEQGLFTAGMLNPFIFTYGESYLISAFQEEVLSLPPPYETMCSKYDSKTGEYSYADGVVQSEVCVNRTQPA</sequence>
<protein>
    <submittedName>
        <fullName evidence="1">Uncharacterized protein</fullName>
    </submittedName>
</protein>
<evidence type="ECO:0000313" key="2">
    <source>
        <dbReference type="Proteomes" id="UP000821845"/>
    </source>
</evidence>
<proteinExistence type="predicted"/>
<comment type="caution">
    <text evidence="1">The sequence shown here is derived from an EMBL/GenBank/DDBJ whole genome shotgun (WGS) entry which is preliminary data.</text>
</comment>
<reference evidence="1" key="1">
    <citation type="submission" date="2020-05" db="EMBL/GenBank/DDBJ databases">
        <title>Large-scale comparative analyses of tick genomes elucidate their genetic diversity and vector capacities.</title>
        <authorList>
            <person name="Jia N."/>
            <person name="Wang J."/>
            <person name="Shi W."/>
            <person name="Du L."/>
            <person name="Sun Y."/>
            <person name="Zhan W."/>
            <person name="Jiang J."/>
            <person name="Wang Q."/>
            <person name="Zhang B."/>
            <person name="Ji P."/>
            <person name="Sakyi L.B."/>
            <person name="Cui X."/>
            <person name="Yuan T."/>
            <person name="Jiang B."/>
            <person name="Yang W."/>
            <person name="Lam T.T.-Y."/>
            <person name="Chang Q."/>
            <person name="Ding S."/>
            <person name="Wang X."/>
            <person name="Zhu J."/>
            <person name="Ruan X."/>
            <person name="Zhao L."/>
            <person name="Wei J."/>
            <person name="Que T."/>
            <person name="Du C."/>
            <person name="Cheng J."/>
            <person name="Dai P."/>
            <person name="Han X."/>
            <person name="Huang E."/>
            <person name="Gao Y."/>
            <person name="Liu J."/>
            <person name="Shao H."/>
            <person name="Ye R."/>
            <person name="Li L."/>
            <person name="Wei W."/>
            <person name="Wang X."/>
            <person name="Wang C."/>
            <person name="Yang T."/>
            <person name="Huo Q."/>
            <person name="Li W."/>
            <person name="Guo W."/>
            <person name="Chen H."/>
            <person name="Zhou L."/>
            <person name="Ni X."/>
            <person name="Tian J."/>
            <person name="Zhou Y."/>
            <person name="Sheng Y."/>
            <person name="Liu T."/>
            <person name="Pan Y."/>
            <person name="Xia L."/>
            <person name="Li J."/>
            <person name="Zhao F."/>
            <person name="Cao W."/>
        </authorList>
    </citation>
    <scope>NUCLEOTIDE SEQUENCE</scope>
    <source>
        <strain evidence="1">Hyas-2018</strain>
    </source>
</reference>
<gene>
    <name evidence="1" type="ORF">HPB50_020719</name>
</gene>
<name>A0ACB7SHF9_HYAAI</name>
<keyword evidence="2" id="KW-1185">Reference proteome</keyword>
<dbReference type="Proteomes" id="UP000821845">
    <property type="component" value="Chromosome 4"/>
</dbReference>
<dbReference type="EMBL" id="CM023484">
    <property type="protein sequence ID" value="KAH6934148.1"/>
    <property type="molecule type" value="Genomic_DNA"/>
</dbReference>